<dbReference type="InterPro" id="IPR021733">
    <property type="entry name" value="DUF3304"/>
</dbReference>
<feature type="non-terminal residue" evidence="1">
    <location>
        <position position="1"/>
    </location>
</feature>
<sequence>ALCGYDFFEPKNNYKNTRACRGIQAGVKEDNMNKFYTMLFAALLLLAGCDQPVKTEPAPPGGGGTIEAINHTSWAINRFSVNGQSGLDIIGPYSGGGGGCCFGVSGPWTPGMTVQVDWETGVAFASDVPEIPLPVRPNLEGLNEEEGYKVAQAYSDKYHEWYGKIKAISKTYSRTVPVPDYSGQKTCGITVHFLPCDQVKVTTSCADYGSPDYPIKDPVHMEKPTPVKTEPAPPGGGGTIEAINHTSWAINRFSVNGQSGLDIIGPYSGDGGGCCFGVSGPWTPGMTVQVDWETGVAFASDVPEIPQPDEPDTTGMNRDDRYRAWQAYSDKYHEWYGKIKAISKTYSRTVPVPDYDGQKTCGITVHFLPCDQVKVTTSCADYGSPDYPIKDPVHMEKPKVCPN</sequence>
<dbReference type="EMBL" id="AWUE01011686">
    <property type="protein sequence ID" value="OMP10508.1"/>
    <property type="molecule type" value="Genomic_DNA"/>
</dbReference>
<gene>
    <name evidence="1" type="ORF">COLO4_04464</name>
</gene>
<accession>A0A1R3KTZ3</accession>
<comment type="caution">
    <text evidence="1">The sequence shown here is derived from an EMBL/GenBank/DDBJ whole genome shotgun (WGS) entry which is preliminary data.</text>
</comment>
<dbReference type="AlphaFoldDB" id="A0A1R3KTZ3"/>
<protein>
    <recommendedName>
        <fullName evidence="3">DUF3304 domain-containing protein</fullName>
    </recommendedName>
</protein>
<dbReference type="Pfam" id="PF11745">
    <property type="entry name" value="DUF3304"/>
    <property type="match status" value="2"/>
</dbReference>
<dbReference type="Proteomes" id="UP000187203">
    <property type="component" value="Unassembled WGS sequence"/>
</dbReference>
<keyword evidence="2" id="KW-1185">Reference proteome</keyword>
<evidence type="ECO:0000313" key="1">
    <source>
        <dbReference type="EMBL" id="OMP10508.1"/>
    </source>
</evidence>
<evidence type="ECO:0000313" key="2">
    <source>
        <dbReference type="Proteomes" id="UP000187203"/>
    </source>
</evidence>
<proteinExistence type="predicted"/>
<reference evidence="2" key="1">
    <citation type="submission" date="2013-09" db="EMBL/GenBank/DDBJ databases">
        <title>Corchorus olitorius genome sequencing.</title>
        <authorList>
            <person name="Alam M."/>
            <person name="Haque M.S."/>
            <person name="Islam M.S."/>
            <person name="Emdad E.M."/>
            <person name="Islam M.M."/>
            <person name="Ahmed B."/>
            <person name="Halim A."/>
            <person name="Hossen Q.M.M."/>
            <person name="Hossain M.Z."/>
            <person name="Ahmed R."/>
            <person name="Khan M.M."/>
            <person name="Islam R."/>
            <person name="Rashid M.M."/>
            <person name="Khan S.A."/>
            <person name="Rahman M.S."/>
            <person name="Alam M."/>
            <person name="Yahiya A.S."/>
            <person name="Khan M.S."/>
            <person name="Azam M.S."/>
            <person name="Haque T."/>
            <person name="Lashkar M.Z.H."/>
            <person name="Akhand A.I."/>
            <person name="Morshed G."/>
            <person name="Roy S."/>
            <person name="Uddin K.S."/>
            <person name="Rabeya T."/>
            <person name="Hossain A.S."/>
            <person name="Chowdhury A."/>
            <person name="Snigdha A.R."/>
            <person name="Mortoza M.S."/>
            <person name="Matin S.A."/>
            <person name="Hoque S.M.E."/>
            <person name="Islam M.K."/>
            <person name="Roy D.K."/>
            <person name="Haider R."/>
            <person name="Moosa M.M."/>
            <person name="Elias S.M."/>
            <person name="Hasan A.M."/>
            <person name="Jahan S."/>
            <person name="Shafiuddin M."/>
            <person name="Mahmood N."/>
            <person name="Shommy N.S."/>
        </authorList>
    </citation>
    <scope>NUCLEOTIDE SEQUENCE [LARGE SCALE GENOMIC DNA]</scope>
    <source>
        <strain evidence="2">cv. O-4</strain>
    </source>
</reference>
<evidence type="ECO:0008006" key="3">
    <source>
        <dbReference type="Google" id="ProtNLM"/>
    </source>
</evidence>
<organism evidence="1 2">
    <name type="scientific">Corchorus olitorius</name>
    <dbReference type="NCBI Taxonomy" id="93759"/>
    <lineage>
        <taxon>Eukaryota</taxon>
        <taxon>Viridiplantae</taxon>
        <taxon>Streptophyta</taxon>
        <taxon>Embryophyta</taxon>
        <taxon>Tracheophyta</taxon>
        <taxon>Spermatophyta</taxon>
        <taxon>Magnoliopsida</taxon>
        <taxon>eudicotyledons</taxon>
        <taxon>Gunneridae</taxon>
        <taxon>Pentapetalae</taxon>
        <taxon>rosids</taxon>
        <taxon>malvids</taxon>
        <taxon>Malvales</taxon>
        <taxon>Malvaceae</taxon>
        <taxon>Grewioideae</taxon>
        <taxon>Apeibeae</taxon>
        <taxon>Corchorus</taxon>
    </lineage>
</organism>
<name>A0A1R3KTZ3_9ROSI</name>